<protein>
    <recommendedName>
        <fullName evidence="15 19">UDP-N-acetylmuramoyl-L-alanyl-D-glutamate--2,6-diaminopimelate ligase</fullName>
        <ecNumber evidence="14 19">6.3.2.13</ecNumber>
    </recommendedName>
    <alternativeName>
        <fullName evidence="16 19">Meso-A2pm-adding enzyme</fullName>
    </alternativeName>
    <alternativeName>
        <fullName evidence="17 19">Meso-diaminopimelate-adding enzyme</fullName>
    </alternativeName>
    <alternativeName>
        <fullName evidence="18 19">UDP-MurNAc-L-Ala-D-Glu:meso-diaminopimelate ligase</fullName>
    </alternativeName>
    <alternativeName>
        <fullName evidence="19">UDP-MurNAc-tripeptide synthetase</fullName>
    </alternativeName>
    <alternativeName>
        <fullName evidence="19">UDP-N-acetylmuramyl-tripeptide synthetase</fullName>
    </alternativeName>
</protein>
<comment type="PTM">
    <text evidence="19">Carboxylation is probably crucial for Mg(2+) binding and, consequently, for the gamma-phosphate positioning of ATP.</text>
</comment>
<comment type="similarity">
    <text evidence="2 19">Belongs to the MurCDEF family. MurE subfamily.</text>
</comment>
<dbReference type="InterPro" id="IPR013221">
    <property type="entry name" value="Mur_ligase_cen"/>
</dbReference>
<dbReference type="SUPFAM" id="SSF53244">
    <property type="entry name" value="MurD-like peptide ligases, peptide-binding domain"/>
    <property type="match status" value="1"/>
</dbReference>
<evidence type="ECO:0000256" key="8">
    <source>
        <dbReference type="ARBA" id="ARBA00022960"/>
    </source>
</evidence>
<dbReference type="InterPro" id="IPR035911">
    <property type="entry name" value="MurE/MurF_N"/>
</dbReference>
<dbReference type="SUPFAM" id="SSF53623">
    <property type="entry name" value="MurD-like peptide ligases, catalytic domain"/>
    <property type="match status" value="1"/>
</dbReference>
<dbReference type="Proteomes" id="UP000050326">
    <property type="component" value="Unassembled WGS sequence"/>
</dbReference>
<dbReference type="Pfam" id="PF01225">
    <property type="entry name" value="Mur_ligase"/>
    <property type="match status" value="1"/>
</dbReference>
<comment type="subcellular location">
    <subcellularLocation>
        <location evidence="19 20">Cytoplasm</location>
    </subcellularLocation>
</comment>
<dbReference type="PROSITE" id="PS01011">
    <property type="entry name" value="FOLYLPOLYGLU_SYNT_1"/>
    <property type="match status" value="1"/>
</dbReference>
<dbReference type="NCBIfam" id="NF001126">
    <property type="entry name" value="PRK00139.1-4"/>
    <property type="match status" value="1"/>
</dbReference>
<dbReference type="EMBL" id="LKET01000032">
    <property type="protein sequence ID" value="KPU44041.1"/>
    <property type="molecule type" value="Genomic_DNA"/>
</dbReference>
<gene>
    <name evidence="24" type="primary">murE_1</name>
    <name evidence="19" type="synonym">murE</name>
    <name evidence="24" type="ORF">OXPF_22070</name>
</gene>
<dbReference type="NCBIfam" id="TIGR01085">
    <property type="entry name" value="murE"/>
    <property type="match status" value="1"/>
</dbReference>
<dbReference type="Pfam" id="PF08245">
    <property type="entry name" value="Mur_ligase_M"/>
    <property type="match status" value="1"/>
</dbReference>
<evidence type="ECO:0000256" key="12">
    <source>
        <dbReference type="ARBA" id="ARBA00050251"/>
    </source>
</evidence>
<dbReference type="Pfam" id="PF02875">
    <property type="entry name" value="Mur_ligase_C"/>
    <property type="match status" value="1"/>
</dbReference>
<evidence type="ECO:0000256" key="14">
    <source>
        <dbReference type="ARBA" id="ARBA00066633"/>
    </source>
</evidence>
<feature type="short sequence motif" description="Meso-diaminopimelate recognition motif" evidence="19">
    <location>
        <begin position="400"/>
        <end position="403"/>
    </location>
</feature>
<dbReference type="HAMAP" id="MF_00208">
    <property type="entry name" value="MurE"/>
    <property type="match status" value="1"/>
</dbReference>
<dbReference type="NCBIfam" id="NF001124">
    <property type="entry name" value="PRK00139.1-2"/>
    <property type="match status" value="1"/>
</dbReference>
<feature type="binding site" evidence="19">
    <location>
        <begin position="400"/>
        <end position="403"/>
    </location>
    <ligand>
        <name>meso-2,6-diaminopimelate</name>
        <dbReference type="ChEBI" id="CHEBI:57791"/>
    </ligand>
</feature>
<keyword evidence="7 19" id="KW-0067">ATP-binding</keyword>
<feature type="binding site" evidence="19">
    <location>
        <begin position="152"/>
        <end position="153"/>
    </location>
    <ligand>
        <name>UDP-N-acetyl-alpha-D-muramoyl-L-alanyl-D-glutamate</name>
        <dbReference type="ChEBI" id="CHEBI:83900"/>
    </ligand>
</feature>
<evidence type="ECO:0000256" key="1">
    <source>
        <dbReference type="ARBA" id="ARBA00004752"/>
    </source>
</evidence>
<feature type="binding site" evidence="19">
    <location>
        <position position="30"/>
    </location>
    <ligand>
        <name>UDP-N-acetyl-alpha-D-muramoyl-L-alanyl-D-glutamate</name>
        <dbReference type="ChEBI" id="CHEBI:83900"/>
    </ligand>
</feature>
<feature type="binding site" evidence="19">
    <location>
        <position position="187"/>
    </location>
    <ligand>
        <name>UDP-N-acetyl-alpha-D-muramoyl-L-alanyl-D-glutamate</name>
        <dbReference type="ChEBI" id="CHEBI:83900"/>
    </ligand>
</feature>
<evidence type="ECO:0000256" key="3">
    <source>
        <dbReference type="ARBA" id="ARBA00022490"/>
    </source>
</evidence>
<dbReference type="EC" id="6.3.2.13" evidence="14 19"/>
<feature type="binding site" evidence="19">
    <location>
        <position position="452"/>
    </location>
    <ligand>
        <name>meso-2,6-diaminopimelate</name>
        <dbReference type="ChEBI" id="CHEBI:57791"/>
    </ligand>
</feature>
<dbReference type="InterPro" id="IPR036565">
    <property type="entry name" value="Mur-like_cat_sf"/>
</dbReference>
<evidence type="ECO:0000256" key="16">
    <source>
        <dbReference type="ARBA" id="ARBA00075482"/>
    </source>
</evidence>
<organism evidence="24 25">
    <name type="scientific">Oxobacter pfennigii</name>
    <dbReference type="NCBI Taxonomy" id="36849"/>
    <lineage>
        <taxon>Bacteria</taxon>
        <taxon>Bacillati</taxon>
        <taxon>Bacillota</taxon>
        <taxon>Clostridia</taxon>
        <taxon>Eubacteriales</taxon>
        <taxon>Clostridiaceae</taxon>
        <taxon>Oxobacter</taxon>
    </lineage>
</organism>
<dbReference type="InterPro" id="IPR005761">
    <property type="entry name" value="UDP-N-AcMur-Glu-dNH2Pim_ligase"/>
</dbReference>
<keyword evidence="6 19" id="KW-0547">Nucleotide-binding</keyword>
<keyword evidence="3 19" id="KW-0963">Cytoplasm</keyword>
<name>A0A0P8W8J1_9CLOT</name>
<evidence type="ECO:0000256" key="9">
    <source>
        <dbReference type="ARBA" id="ARBA00022984"/>
    </source>
</evidence>
<keyword evidence="19" id="KW-0460">Magnesium</keyword>
<dbReference type="AlphaFoldDB" id="A0A0P8W8J1"/>
<feature type="domain" description="Mur ligase C-terminal" evidence="22">
    <location>
        <begin position="327"/>
        <end position="454"/>
    </location>
</feature>
<keyword evidence="4 19" id="KW-0436">Ligase</keyword>
<evidence type="ECO:0000313" key="25">
    <source>
        <dbReference type="Proteomes" id="UP000050326"/>
    </source>
</evidence>
<proteinExistence type="inferred from homology"/>
<dbReference type="GO" id="GO:0071555">
    <property type="term" value="P:cell wall organization"/>
    <property type="evidence" value="ECO:0007669"/>
    <property type="project" value="UniProtKB-KW"/>
</dbReference>
<feature type="binding site" evidence="19">
    <location>
        <position position="376"/>
    </location>
    <ligand>
        <name>meso-2,6-diaminopimelate</name>
        <dbReference type="ChEBI" id="CHEBI:57791"/>
    </ligand>
</feature>
<evidence type="ECO:0000259" key="22">
    <source>
        <dbReference type="Pfam" id="PF02875"/>
    </source>
</evidence>
<dbReference type="InterPro" id="IPR000713">
    <property type="entry name" value="Mur_ligase_N"/>
</dbReference>
<dbReference type="OrthoDB" id="9800958at2"/>
<evidence type="ECO:0000256" key="13">
    <source>
        <dbReference type="ARBA" id="ARBA00056782"/>
    </source>
</evidence>
<evidence type="ECO:0000256" key="2">
    <source>
        <dbReference type="ARBA" id="ARBA00005898"/>
    </source>
</evidence>
<evidence type="ECO:0000313" key="24">
    <source>
        <dbReference type="EMBL" id="KPU44041.1"/>
    </source>
</evidence>
<keyword evidence="8 19" id="KW-0133">Cell shape</keyword>
<evidence type="ECO:0000256" key="11">
    <source>
        <dbReference type="ARBA" id="ARBA00023316"/>
    </source>
</evidence>
<feature type="binding site" evidence="19">
    <location>
        <begin position="110"/>
        <end position="116"/>
    </location>
    <ligand>
        <name>ATP</name>
        <dbReference type="ChEBI" id="CHEBI:30616"/>
    </ligand>
</feature>
<dbReference type="STRING" id="36849.OXPF_22070"/>
<comment type="caution">
    <text evidence="19">Lacks conserved residue(s) required for the propagation of feature annotation.</text>
</comment>
<accession>A0A0P8W8J1</accession>
<keyword evidence="10 19" id="KW-0131">Cell cycle</keyword>
<dbReference type="InterPro" id="IPR018109">
    <property type="entry name" value="Folylpolyglutamate_synth_CS"/>
</dbReference>
<comment type="pathway">
    <text evidence="1 19 20">Cell wall biogenesis; peptidoglycan biosynthesis.</text>
</comment>
<dbReference type="UniPathway" id="UPA00219"/>
<dbReference type="GO" id="GO:0008765">
    <property type="term" value="F:UDP-N-acetylmuramoylalanyl-D-glutamate-2,6-diaminopimelate ligase activity"/>
    <property type="evidence" value="ECO:0007669"/>
    <property type="project" value="UniProtKB-UniRule"/>
</dbReference>
<comment type="function">
    <text evidence="13 19">Catalyzes the addition of meso-diaminopimelic acid to the nucleotide precursor UDP-N-acetylmuramoyl-L-alanyl-D-glutamate (UMAG) in the biosynthesis of bacterial cell-wall peptidoglycan.</text>
</comment>
<dbReference type="GO" id="GO:0004326">
    <property type="term" value="F:tetrahydrofolylpolyglutamate synthase activity"/>
    <property type="evidence" value="ECO:0007669"/>
    <property type="project" value="InterPro"/>
</dbReference>
<feature type="domain" description="Mur ligase N-terminal catalytic" evidence="21">
    <location>
        <begin position="22"/>
        <end position="76"/>
    </location>
</feature>
<dbReference type="GO" id="GO:0005524">
    <property type="term" value="F:ATP binding"/>
    <property type="evidence" value="ECO:0007669"/>
    <property type="project" value="UniProtKB-UniRule"/>
</dbReference>
<keyword evidence="5 19" id="KW-0132">Cell division</keyword>
<evidence type="ECO:0000256" key="5">
    <source>
        <dbReference type="ARBA" id="ARBA00022618"/>
    </source>
</evidence>
<dbReference type="GO" id="GO:0005737">
    <property type="term" value="C:cytoplasm"/>
    <property type="evidence" value="ECO:0007669"/>
    <property type="project" value="UniProtKB-SubCell"/>
</dbReference>
<keyword evidence="25" id="KW-1185">Reference proteome</keyword>
<evidence type="ECO:0000256" key="19">
    <source>
        <dbReference type="HAMAP-Rule" id="MF_00208"/>
    </source>
</evidence>
<dbReference type="RefSeq" id="WP_054875245.1">
    <property type="nucleotide sequence ID" value="NZ_LKET01000032.1"/>
</dbReference>
<feature type="domain" description="Mur ligase central" evidence="23">
    <location>
        <begin position="108"/>
        <end position="304"/>
    </location>
</feature>
<dbReference type="InterPro" id="IPR036615">
    <property type="entry name" value="Mur_ligase_C_dom_sf"/>
</dbReference>
<dbReference type="Gene3D" id="3.40.1190.10">
    <property type="entry name" value="Mur-like, catalytic domain"/>
    <property type="match status" value="1"/>
</dbReference>
<evidence type="ECO:0000256" key="18">
    <source>
        <dbReference type="ARBA" id="ARBA00081560"/>
    </source>
</evidence>
<evidence type="ECO:0000256" key="10">
    <source>
        <dbReference type="ARBA" id="ARBA00023306"/>
    </source>
</evidence>
<feature type="modified residue" description="N6-carboxylysine" evidence="19">
    <location>
        <position position="219"/>
    </location>
</feature>
<dbReference type="Gene3D" id="3.90.190.20">
    <property type="entry name" value="Mur ligase, C-terminal domain"/>
    <property type="match status" value="1"/>
</dbReference>
<dbReference type="GO" id="GO:0000287">
    <property type="term" value="F:magnesium ion binding"/>
    <property type="evidence" value="ECO:0007669"/>
    <property type="project" value="UniProtKB-UniRule"/>
</dbReference>
<keyword evidence="11 19" id="KW-0961">Cell wall biogenesis/degradation</keyword>
<evidence type="ECO:0000259" key="21">
    <source>
        <dbReference type="Pfam" id="PF01225"/>
    </source>
</evidence>
<feature type="binding site" evidence="19">
    <location>
        <position position="456"/>
    </location>
    <ligand>
        <name>meso-2,6-diaminopimelate</name>
        <dbReference type="ChEBI" id="CHEBI:57791"/>
    </ligand>
</feature>
<keyword evidence="9 19" id="KW-0573">Peptidoglycan synthesis</keyword>
<dbReference type="FunFam" id="3.90.190.20:FF:000006">
    <property type="entry name" value="UDP-N-acetylmuramoyl-L-alanyl-D-glutamate--2,6-diaminopimelate ligase"/>
    <property type="match status" value="1"/>
</dbReference>
<dbReference type="PATRIC" id="fig|36849.3.peg.2327"/>
<evidence type="ECO:0000256" key="15">
    <source>
        <dbReference type="ARBA" id="ARBA00072883"/>
    </source>
</evidence>
<evidence type="ECO:0000256" key="6">
    <source>
        <dbReference type="ARBA" id="ARBA00022741"/>
    </source>
</evidence>
<evidence type="ECO:0000256" key="17">
    <source>
        <dbReference type="ARBA" id="ARBA00076158"/>
    </source>
</evidence>
<dbReference type="GO" id="GO:0051301">
    <property type="term" value="P:cell division"/>
    <property type="evidence" value="ECO:0007669"/>
    <property type="project" value="UniProtKB-KW"/>
</dbReference>
<evidence type="ECO:0000259" key="23">
    <source>
        <dbReference type="Pfam" id="PF08245"/>
    </source>
</evidence>
<evidence type="ECO:0000256" key="4">
    <source>
        <dbReference type="ARBA" id="ARBA00022598"/>
    </source>
</evidence>
<comment type="catalytic activity">
    <reaction evidence="12 19">
        <text>UDP-N-acetyl-alpha-D-muramoyl-L-alanyl-D-glutamate + meso-2,6-diaminopimelate + ATP = UDP-N-acetyl-alpha-D-muramoyl-L-alanyl-gamma-D-glutamyl-meso-2,6-diaminopimelate + ADP + phosphate + H(+)</text>
        <dbReference type="Rhea" id="RHEA:23676"/>
        <dbReference type="ChEBI" id="CHEBI:15378"/>
        <dbReference type="ChEBI" id="CHEBI:30616"/>
        <dbReference type="ChEBI" id="CHEBI:43474"/>
        <dbReference type="ChEBI" id="CHEBI:57791"/>
        <dbReference type="ChEBI" id="CHEBI:83900"/>
        <dbReference type="ChEBI" id="CHEBI:83905"/>
        <dbReference type="ChEBI" id="CHEBI:456216"/>
        <dbReference type="EC" id="6.3.2.13"/>
    </reaction>
</comment>
<dbReference type="PANTHER" id="PTHR23135">
    <property type="entry name" value="MUR LIGASE FAMILY MEMBER"/>
    <property type="match status" value="1"/>
</dbReference>
<reference evidence="24 25" key="1">
    <citation type="submission" date="2015-09" db="EMBL/GenBank/DDBJ databases">
        <title>Genome sequence of Oxobacter pfennigii DSM 3222.</title>
        <authorList>
            <person name="Poehlein A."/>
            <person name="Bengelsdorf F.R."/>
            <person name="Schiel-Bengelsdorf B."/>
            <person name="Duerre P."/>
            <person name="Daniel R."/>
        </authorList>
    </citation>
    <scope>NUCLEOTIDE SEQUENCE [LARGE SCALE GENOMIC DNA]</scope>
    <source>
        <strain evidence="24 25">DSM 3222</strain>
    </source>
</reference>
<comment type="caution">
    <text evidence="24">The sequence shown here is derived from an EMBL/GenBank/DDBJ whole genome shotgun (WGS) entry which is preliminary data.</text>
</comment>
<feature type="binding site" evidence="19">
    <location>
        <position position="179"/>
    </location>
    <ligand>
        <name>UDP-N-acetyl-alpha-D-muramoyl-L-alanyl-D-glutamate</name>
        <dbReference type="ChEBI" id="CHEBI:83900"/>
    </ligand>
</feature>
<dbReference type="GO" id="GO:0009252">
    <property type="term" value="P:peptidoglycan biosynthetic process"/>
    <property type="evidence" value="ECO:0007669"/>
    <property type="project" value="UniProtKB-UniRule"/>
</dbReference>
<comment type="cofactor">
    <cofactor evidence="19">
        <name>Mg(2+)</name>
        <dbReference type="ChEBI" id="CHEBI:18420"/>
    </cofactor>
</comment>
<dbReference type="InterPro" id="IPR004101">
    <property type="entry name" value="Mur_ligase_C"/>
</dbReference>
<dbReference type="SUPFAM" id="SSF63418">
    <property type="entry name" value="MurE/MurF N-terminal domain"/>
    <property type="match status" value="1"/>
</dbReference>
<sequence>MKLKDIMMNINHTILKGTSDKEIEGIAYDSRAVKEGYLFVCIKGFKADGHDFINDAVKKGAKAIILEKEGHLPDGVTAIKVGDSRMALALASAAFFEHPSKNVKLIGVTGTNGKTTTTYLIKSILDRCGYNVSILGTISNIIGNKAIDASRTTPESYDLQVLFSEMRQLKTHYCIMEVSSHSLELKRVAGLSFNSGIFTNLTRDHLDFHETFENYFNAKLKLFKSSKTAIINIDDEYGRKMKDNIEIPVITYAEKERADVWATDVEITANFSKFILNYKEEKKEIMLPMPGRFNVYNALAAAASCISEGISLEDIKKGLEEIKGVPGRSEVIDSGRGFTVIIDYAHTPDGLENILNTVREYVQGRVITIFGCGGDRDKTKRTIMGEVAAKLSEIAIVTSDNPRSEDPEAIIKDILPGVIKINKEYFVIPDRKEAIKRAINLGKEGDVIVVAGKGHETYQVLKDKTIDFDEKQIINEILNQM</sequence>
<dbReference type="GO" id="GO:0008360">
    <property type="term" value="P:regulation of cell shape"/>
    <property type="evidence" value="ECO:0007669"/>
    <property type="project" value="UniProtKB-KW"/>
</dbReference>
<evidence type="ECO:0000256" key="20">
    <source>
        <dbReference type="RuleBase" id="RU004135"/>
    </source>
</evidence>
<dbReference type="PANTHER" id="PTHR23135:SF4">
    <property type="entry name" value="UDP-N-ACETYLMURAMOYL-L-ALANYL-D-GLUTAMATE--2,6-DIAMINOPIMELATE LIGASE MURE HOMOLOG, CHLOROPLASTIC"/>
    <property type="match status" value="1"/>
</dbReference>
<evidence type="ECO:0000256" key="7">
    <source>
        <dbReference type="ARBA" id="ARBA00022840"/>
    </source>
</evidence>
<dbReference type="Gene3D" id="3.40.1390.10">
    <property type="entry name" value="MurE/MurF, N-terminal domain"/>
    <property type="match status" value="1"/>
</dbReference>